<evidence type="ECO:0000256" key="1">
    <source>
        <dbReference type="SAM" id="MobiDB-lite"/>
    </source>
</evidence>
<keyword evidence="2" id="KW-0732">Signal</keyword>
<feature type="signal peptide" evidence="2">
    <location>
        <begin position="1"/>
        <end position="20"/>
    </location>
</feature>
<accession>A0A194W7V9</accession>
<dbReference type="Proteomes" id="UP000078559">
    <property type="component" value="Chromosome 8"/>
</dbReference>
<keyword evidence="4" id="KW-1185">Reference proteome</keyword>
<feature type="compositionally biased region" description="Low complexity" evidence="1">
    <location>
        <begin position="531"/>
        <end position="568"/>
    </location>
</feature>
<gene>
    <name evidence="3" type="ORF">VM1G_07961</name>
</gene>
<dbReference type="EMBL" id="CM003105">
    <property type="protein sequence ID" value="KUI72347.1"/>
    <property type="molecule type" value="Genomic_DNA"/>
</dbReference>
<feature type="compositionally biased region" description="Low complexity" evidence="1">
    <location>
        <begin position="468"/>
        <end position="481"/>
    </location>
</feature>
<feature type="region of interest" description="Disordered" evidence="1">
    <location>
        <begin position="468"/>
        <end position="568"/>
    </location>
</feature>
<dbReference type="OrthoDB" id="291007at2759"/>
<evidence type="ECO:0000313" key="3">
    <source>
        <dbReference type="EMBL" id="KUI72347.1"/>
    </source>
</evidence>
<feature type="compositionally biased region" description="Pro residues" evidence="1">
    <location>
        <begin position="426"/>
        <end position="435"/>
    </location>
</feature>
<feature type="compositionally biased region" description="Low complexity" evidence="1">
    <location>
        <begin position="415"/>
        <end position="425"/>
    </location>
</feature>
<evidence type="ECO:0000256" key="2">
    <source>
        <dbReference type="SAM" id="SignalP"/>
    </source>
</evidence>
<feature type="chain" id="PRO_5008267193" evidence="2">
    <location>
        <begin position="21"/>
        <end position="789"/>
    </location>
</feature>
<organism evidence="3 4">
    <name type="scientific">Cytospora mali</name>
    <name type="common">Apple Valsa canker fungus</name>
    <name type="synonym">Valsa mali</name>
    <dbReference type="NCBI Taxonomy" id="578113"/>
    <lineage>
        <taxon>Eukaryota</taxon>
        <taxon>Fungi</taxon>
        <taxon>Dikarya</taxon>
        <taxon>Ascomycota</taxon>
        <taxon>Pezizomycotina</taxon>
        <taxon>Sordariomycetes</taxon>
        <taxon>Sordariomycetidae</taxon>
        <taxon>Diaporthales</taxon>
        <taxon>Cytosporaceae</taxon>
        <taxon>Cytospora</taxon>
    </lineage>
</organism>
<reference evidence="3" key="1">
    <citation type="submission" date="2014-12" db="EMBL/GenBank/DDBJ databases">
        <title>Genome Sequence of Valsa Canker Pathogens Uncovers a Specific Adaption of Colonization on Woody Bark.</title>
        <authorList>
            <person name="Yin Z."/>
            <person name="Liu H."/>
            <person name="Gao X."/>
            <person name="Li Z."/>
            <person name="Song N."/>
            <person name="Ke X."/>
            <person name="Dai Q."/>
            <person name="Wu Y."/>
            <person name="Sun Y."/>
            <person name="Xu J.-R."/>
            <person name="Kang Z.K."/>
            <person name="Wang L."/>
            <person name="Huang L."/>
        </authorList>
    </citation>
    <scope>NUCLEOTIDE SEQUENCE [LARGE SCALE GENOMIC DNA]</scope>
    <source>
        <strain evidence="3">03-8</strain>
    </source>
</reference>
<evidence type="ECO:0000313" key="4">
    <source>
        <dbReference type="Proteomes" id="UP000078559"/>
    </source>
</evidence>
<name>A0A194W7V9_CYTMA</name>
<feature type="compositionally biased region" description="Polar residues" evidence="1">
    <location>
        <begin position="405"/>
        <end position="414"/>
    </location>
</feature>
<feature type="compositionally biased region" description="Polar residues" evidence="1">
    <location>
        <begin position="515"/>
        <end position="530"/>
    </location>
</feature>
<protein>
    <submittedName>
        <fullName evidence="3">Uncharacterized protein</fullName>
    </submittedName>
</protein>
<dbReference type="AlphaFoldDB" id="A0A194W7V9"/>
<feature type="compositionally biased region" description="Low complexity" evidence="1">
    <location>
        <begin position="501"/>
        <end position="514"/>
    </location>
</feature>
<feature type="compositionally biased region" description="Low complexity" evidence="1">
    <location>
        <begin position="343"/>
        <end position="356"/>
    </location>
</feature>
<feature type="region of interest" description="Disordered" evidence="1">
    <location>
        <begin position="343"/>
        <end position="450"/>
    </location>
</feature>
<proteinExistence type="predicted"/>
<sequence>MGFGFVAGLATAGLASFAMAQDLLFHSSMIDTQEYTQATSVLGYTVHVATPEEWNSYTTADFQKYKAIIIPDPTCGTVDEIDFFDATKTVWGPAIMGNIILIGTDPSFHASSRPGALTLIDDGVRFSASGNGTGLYFALSCYYDSVAASTVTALSYFGTITVRGQLACYNDAHLVANSSALGKLDDGALSDWSCSVHEVFTSYPTTGLFGFEPLAIAEGATGDGQRDFADGSNGIPYIIVKGATPAGCGDGVWDPSLEEECDDGPLNGTPESFCSSSCKCLTGSIAPGLLHPNGELYAGPDEFKHRLLAANFISSSATTASASSLPSSLPSTIPFSATLSSGTPSLSSTAATTESLVPPVSSGSTGSIPTASGTSSVATASSLSTSLPSAGGSSASLSNPPVSSTGLSSSPFGNSTITPTIISPLPTSPILPPPVSTSASSPGASSSGIASSVESSAVSSSLVLSSSTGSSTVSPVLSTPSVPVPTAPSTTIGGSTPVTNGTSSSGTPAPSSVSLTNSSTPAGVSITPTPGSSSSAVESSSVLSSGSVVPSSALPSNSEVSSVTASTPVTSPNFPTFSIPTVSIPTGTSSLGLSLSVSSGATTAVSTISSPVIVTSSVAVSTLSVTIPSANSRFVIRLSLKKNPWNIALTSFQLYPSSVFPVISLIWSSFWQSIFWVFCWLISAIHGTTCHVRLCPKFKHSFVQRPIVFAQRDNTWLFTIYPYFMQHRDWTNIIDCVIPRGLVSCAIDWWHLVGIYSVFRISRQLQRDVQSVPDDFDDNNKQLRHHDCD</sequence>
<feature type="compositionally biased region" description="Low complexity" evidence="1">
    <location>
        <begin position="371"/>
        <end position="404"/>
    </location>
</feature>
<feature type="compositionally biased region" description="Polar residues" evidence="1">
    <location>
        <begin position="361"/>
        <end position="370"/>
    </location>
</feature>
<feature type="compositionally biased region" description="Low complexity" evidence="1">
    <location>
        <begin position="436"/>
        <end position="450"/>
    </location>
</feature>